<dbReference type="EMBL" id="AWSA01000052">
    <property type="protein sequence ID" value="EWT00170.1"/>
    <property type="molecule type" value="Genomic_DNA"/>
</dbReference>
<sequence length="186" mass="19922">MPATHTVNGVDLERLSATISAVTAEPSLARFEFRAGNQWLDGGHSRTTIKGFYGVGQEDTTRTEAFTVEADEPLVLLGRNQAPNAGEYLLQALAACVTGTVVYHAAARGITLDGLECTVHGDVDLQGFLDLDEGVRPGFEKIRVTMTATGDFDDEQLAELASLARFSPVRDSVSRPVPVSVDMVRG</sequence>
<reference evidence="1 2" key="1">
    <citation type="submission" date="2013-08" db="EMBL/GenBank/DDBJ databases">
        <title>Intrasporangium oryzae NRRL B-24470.</title>
        <authorList>
            <person name="Liu H."/>
            <person name="Wang G."/>
        </authorList>
    </citation>
    <scope>NUCLEOTIDE SEQUENCE [LARGE SCALE GENOMIC DNA]</scope>
    <source>
        <strain evidence="1 2">NRRL B-24470</strain>
    </source>
</reference>
<dbReference type="eggNOG" id="COG1765">
    <property type="taxonomic scope" value="Bacteria"/>
</dbReference>
<name>W9G2F5_9MICO</name>
<evidence type="ECO:0000313" key="2">
    <source>
        <dbReference type="Proteomes" id="UP000019489"/>
    </source>
</evidence>
<gene>
    <name evidence="1" type="ORF">N865_17665</name>
</gene>
<proteinExistence type="predicted"/>
<dbReference type="RefSeq" id="WP_034808942.1">
    <property type="nucleotide sequence ID" value="NZ_AWSA01000052.1"/>
</dbReference>
<dbReference type="Pfam" id="PF02566">
    <property type="entry name" value="OsmC"/>
    <property type="match status" value="1"/>
</dbReference>
<evidence type="ECO:0000313" key="1">
    <source>
        <dbReference type="EMBL" id="EWT00170.1"/>
    </source>
</evidence>
<dbReference type="SUPFAM" id="SSF82784">
    <property type="entry name" value="OsmC-like"/>
    <property type="match status" value="1"/>
</dbReference>
<dbReference type="PANTHER" id="PTHR35368:SF1">
    <property type="entry name" value="HYDROPEROXIDE REDUCTASE"/>
    <property type="match status" value="1"/>
</dbReference>
<dbReference type="PANTHER" id="PTHR35368">
    <property type="entry name" value="HYDROPEROXIDE REDUCTASE"/>
    <property type="match status" value="1"/>
</dbReference>
<dbReference type="Proteomes" id="UP000019489">
    <property type="component" value="Unassembled WGS sequence"/>
</dbReference>
<dbReference type="OrthoDB" id="9811389at2"/>
<dbReference type="InterPro" id="IPR003718">
    <property type="entry name" value="OsmC/Ohr_fam"/>
</dbReference>
<protein>
    <submittedName>
        <fullName evidence="1">Osmotically inducible protein C</fullName>
    </submittedName>
</protein>
<dbReference type="AlphaFoldDB" id="W9G2F5"/>
<dbReference type="STRING" id="1386089.N865_17665"/>
<comment type="caution">
    <text evidence="1">The sequence shown here is derived from an EMBL/GenBank/DDBJ whole genome shotgun (WGS) entry which is preliminary data.</text>
</comment>
<dbReference type="InterPro" id="IPR036102">
    <property type="entry name" value="OsmC/Ohrsf"/>
</dbReference>
<dbReference type="Gene3D" id="3.30.300.20">
    <property type="match status" value="1"/>
</dbReference>
<organism evidence="1 2">
    <name type="scientific">Intrasporangium oryzae NRRL B-24470</name>
    <dbReference type="NCBI Taxonomy" id="1386089"/>
    <lineage>
        <taxon>Bacteria</taxon>
        <taxon>Bacillati</taxon>
        <taxon>Actinomycetota</taxon>
        <taxon>Actinomycetes</taxon>
        <taxon>Micrococcales</taxon>
        <taxon>Intrasporangiaceae</taxon>
        <taxon>Intrasporangium</taxon>
    </lineage>
</organism>
<dbReference type="InterPro" id="IPR015946">
    <property type="entry name" value="KH_dom-like_a/b"/>
</dbReference>
<keyword evidence="2" id="KW-1185">Reference proteome</keyword>
<accession>W9G2F5</accession>
<dbReference type="InterPro" id="IPR052924">
    <property type="entry name" value="OsmC/Ohr_hydroprdx_reductase"/>
</dbReference>